<feature type="domain" description="DUF4283" evidence="1">
    <location>
        <begin position="67"/>
        <end position="140"/>
    </location>
</feature>
<dbReference type="PANTHER" id="PTHR31286">
    <property type="entry name" value="GLYCINE-RICH CELL WALL STRUCTURAL PROTEIN 1.8-LIKE"/>
    <property type="match status" value="1"/>
</dbReference>
<gene>
    <name evidence="2" type="ORF">KFK09_003050</name>
</gene>
<protein>
    <recommendedName>
        <fullName evidence="1">DUF4283 domain-containing protein</fullName>
    </recommendedName>
</protein>
<evidence type="ECO:0000259" key="1">
    <source>
        <dbReference type="Pfam" id="PF14111"/>
    </source>
</evidence>
<dbReference type="InterPro" id="IPR040256">
    <property type="entry name" value="At4g02000-like"/>
</dbReference>
<comment type="caution">
    <text evidence="2">The sequence shown here is derived from an EMBL/GenBank/DDBJ whole genome shotgun (WGS) entry which is preliminary data.</text>
</comment>
<dbReference type="Proteomes" id="UP000829196">
    <property type="component" value="Unassembled WGS sequence"/>
</dbReference>
<reference evidence="2" key="1">
    <citation type="journal article" date="2022" name="Front. Genet.">
        <title>Chromosome-Scale Assembly of the Dendrobium nobile Genome Provides Insights Into the Molecular Mechanism of the Biosynthesis of the Medicinal Active Ingredient of Dendrobium.</title>
        <authorList>
            <person name="Xu Q."/>
            <person name="Niu S.-C."/>
            <person name="Li K.-L."/>
            <person name="Zheng P.-J."/>
            <person name="Zhang X.-J."/>
            <person name="Jia Y."/>
            <person name="Liu Y."/>
            <person name="Niu Y.-X."/>
            <person name="Yu L.-H."/>
            <person name="Chen D.-F."/>
            <person name="Zhang G.-Q."/>
        </authorList>
    </citation>
    <scope>NUCLEOTIDE SEQUENCE</scope>
    <source>
        <tissue evidence="2">Leaf</tissue>
    </source>
</reference>
<evidence type="ECO:0000313" key="3">
    <source>
        <dbReference type="Proteomes" id="UP000829196"/>
    </source>
</evidence>
<dbReference type="SMR" id="A0A8T3C5L9"/>
<dbReference type="EMBL" id="JAGYWB010000003">
    <property type="protein sequence ID" value="KAI0527449.1"/>
    <property type="molecule type" value="Genomic_DNA"/>
</dbReference>
<organism evidence="2 3">
    <name type="scientific">Dendrobium nobile</name>
    <name type="common">Orchid</name>
    <dbReference type="NCBI Taxonomy" id="94219"/>
    <lineage>
        <taxon>Eukaryota</taxon>
        <taxon>Viridiplantae</taxon>
        <taxon>Streptophyta</taxon>
        <taxon>Embryophyta</taxon>
        <taxon>Tracheophyta</taxon>
        <taxon>Spermatophyta</taxon>
        <taxon>Magnoliopsida</taxon>
        <taxon>Liliopsida</taxon>
        <taxon>Asparagales</taxon>
        <taxon>Orchidaceae</taxon>
        <taxon>Epidendroideae</taxon>
        <taxon>Malaxideae</taxon>
        <taxon>Dendrobiinae</taxon>
        <taxon>Dendrobium</taxon>
    </lineage>
</organism>
<dbReference type="OrthoDB" id="1436208at2759"/>
<proteinExistence type="predicted"/>
<dbReference type="Pfam" id="PF14111">
    <property type="entry name" value="DUF4283"/>
    <property type="match status" value="1"/>
</dbReference>
<dbReference type="AlphaFoldDB" id="A0A8T3C5L9"/>
<evidence type="ECO:0000313" key="2">
    <source>
        <dbReference type="EMBL" id="KAI0527449.1"/>
    </source>
</evidence>
<accession>A0A8T3C5L9</accession>
<dbReference type="PANTHER" id="PTHR31286:SF180">
    <property type="entry name" value="OS10G0362600 PROTEIN"/>
    <property type="match status" value="1"/>
</dbReference>
<dbReference type="InterPro" id="IPR025558">
    <property type="entry name" value="DUF4283"/>
</dbReference>
<name>A0A8T3C5L9_DENNO</name>
<sequence length="144" mass="16016">MSSSAVFPPLASSTTSLAPSAKDLLHWKLLFSSQSPVSHDFSSSLAHHPTKNFTAHFTKSQFDAGALEWSFSLVGYSIGRRPFYEALLSVIKRTWKLKGELSLLTLDDGFFLLKFSSPEDYDMAWSGGPWFFFGKPFMVAGLHS</sequence>
<keyword evidence="3" id="KW-1185">Reference proteome</keyword>